<protein>
    <submittedName>
        <fullName evidence="6">Methyl-accepting chemotaxis protein</fullName>
    </submittedName>
</protein>
<keyword evidence="7" id="KW-1185">Reference proteome</keyword>
<evidence type="ECO:0000259" key="4">
    <source>
        <dbReference type="PROSITE" id="PS50111"/>
    </source>
</evidence>
<evidence type="ECO:0000256" key="1">
    <source>
        <dbReference type="ARBA" id="ARBA00023224"/>
    </source>
</evidence>
<dbReference type="InterPro" id="IPR004089">
    <property type="entry name" value="MCPsignal_dom"/>
</dbReference>
<dbReference type="PROSITE" id="PS50112">
    <property type="entry name" value="PAS"/>
    <property type="match status" value="1"/>
</dbReference>
<evidence type="ECO:0000313" key="7">
    <source>
        <dbReference type="Proteomes" id="UP000199199"/>
    </source>
</evidence>
<dbReference type="CDD" id="cd11386">
    <property type="entry name" value="MCP_signal"/>
    <property type="match status" value="1"/>
</dbReference>
<accession>A0A1I6TVJ2</accession>
<evidence type="ECO:0000256" key="3">
    <source>
        <dbReference type="PROSITE-ProRule" id="PRU00284"/>
    </source>
</evidence>
<evidence type="ECO:0000313" key="6">
    <source>
        <dbReference type="EMBL" id="SFS93181.1"/>
    </source>
</evidence>
<feature type="domain" description="PAS" evidence="5">
    <location>
        <begin position="109"/>
        <end position="163"/>
    </location>
</feature>
<dbReference type="SUPFAM" id="SSF58104">
    <property type="entry name" value="Methyl-accepting chemotaxis protein (MCP) signaling domain"/>
    <property type="match status" value="1"/>
</dbReference>
<dbReference type="InterPro" id="IPR000014">
    <property type="entry name" value="PAS"/>
</dbReference>
<keyword evidence="1 3" id="KW-0807">Transducer</keyword>
<name>A0A1I6TVJ2_9EURY</name>
<gene>
    <name evidence="6" type="ORF">SAMN04488556_3472</name>
</gene>
<dbReference type="SUPFAM" id="SSF55785">
    <property type="entry name" value="PYP-like sensor domain (PAS domain)"/>
    <property type="match status" value="1"/>
</dbReference>
<dbReference type="Gene3D" id="3.30.450.20">
    <property type="entry name" value="PAS domain"/>
    <property type="match status" value="1"/>
</dbReference>
<dbReference type="PANTHER" id="PTHR32089:SF112">
    <property type="entry name" value="LYSOZYME-LIKE PROTEIN-RELATED"/>
    <property type="match status" value="1"/>
</dbReference>
<evidence type="ECO:0000259" key="5">
    <source>
        <dbReference type="PROSITE" id="PS50112"/>
    </source>
</evidence>
<comment type="similarity">
    <text evidence="2">Belongs to the methyl-accepting chemotaxis (MCP) protein family.</text>
</comment>
<evidence type="ECO:0000256" key="2">
    <source>
        <dbReference type="ARBA" id="ARBA00029447"/>
    </source>
</evidence>
<dbReference type="SMART" id="SM00283">
    <property type="entry name" value="MA"/>
    <property type="match status" value="1"/>
</dbReference>
<dbReference type="AlphaFoldDB" id="A0A1I6TVJ2"/>
<dbReference type="PANTHER" id="PTHR32089">
    <property type="entry name" value="METHYL-ACCEPTING CHEMOTAXIS PROTEIN MCPB"/>
    <property type="match status" value="1"/>
</dbReference>
<dbReference type="GO" id="GO:0007165">
    <property type="term" value="P:signal transduction"/>
    <property type="evidence" value="ECO:0007669"/>
    <property type="project" value="UniProtKB-KW"/>
</dbReference>
<dbReference type="Gene3D" id="1.10.287.950">
    <property type="entry name" value="Methyl-accepting chemotaxis protein"/>
    <property type="match status" value="1"/>
</dbReference>
<dbReference type="EMBL" id="FOZS01000003">
    <property type="protein sequence ID" value="SFS93181.1"/>
    <property type="molecule type" value="Genomic_DNA"/>
</dbReference>
<sequence length="575" mass="62740">MTVGLAFPDEPQCAKPELLSEQHSDETTRIAGLRDMVDSVCEDIHTKHGGDGHVLERVRRRLHQQIDMRMVAGNDESESAEAINLRTDGGTTTSSAGTNQQSTELPISLEYAFDRLDTPVFTIGTDRSVKHWNSPLEELTGVPRSEAQSRAMASQSMYSDEREQKLLADKVLEAPDTAHERFDITRGESNGIPVYRDQTEFVAQGGNKRHISFSAVPLYRDEELVGVIELVDDRTADVRRTKEMQALVEELETTISALMDGNKGARADFTSEGNIDRSLLSVMDDLNALADQFEKLSTYAIANVGEIADAAEETSRKTEDITRMAAEQSESMNTIDDEIVSLSATVQEIASTAREIEEQGAQAEELATAGRASADEALEAMTEIDTVTTAVADDITELEERVDEIDEIVSVIDGIADQTNLLALNANIEAARNDGNNDGFVVIANEIKDLAEESKAYADEIETTVEQIQSVAAKSSRGITEASTAVDNGISEVTGVIERLEHIVDAVEETSQGVAEISDATDTQATSASEITDMVEQASAHADTVASNVREIEETTENQRDRVREIQETLEDHTL</sequence>
<reference evidence="7" key="1">
    <citation type="submission" date="2016-10" db="EMBL/GenBank/DDBJ databases">
        <authorList>
            <person name="Varghese N."/>
            <person name="Submissions S."/>
        </authorList>
    </citation>
    <scope>NUCLEOTIDE SEQUENCE [LARGE SCALE GENOMIC DNA]</scope>
    <source>
        <strain evidence="7">DSM 22427</strain>
    </source>
</reference>
<dbReference type="InterPro" id="IPR035965">
    <property type="entry name" value="PAS-like_dom_sf"/>
</dbReference>
<dbReference type="GO" id="GO:0016020">
    <property type="term" value="C:membrane"/>
    <property type="evidence" value="ECO:0007669"/>
    <property type="project" value="InterPro"/>
</dbReference>
<dbReference type="PROSITE" id="PS50111">
    <property type="entry name" value="CHEMOTAXIS_TRANSDUC_2"/>
    <property type="match status" value="1"/>
</dbReference>
<dbReference type="Proteomes" id="UP000199199">
    <property type="component" value="Unassembled WGS sequence"/>
</dbReference>
<proteinExistence type="inferred from homology"/>
<feature type="domain" description="Methyl-accepting transducer" evidence="4">
    <location>
        <begin position="303"/>
        <end position="539"/>
    </location>
</feature>
<dbReference type="Pfam" id="PF00015">
    <property type="entry name" value="MCPsignal"/>
    <property type="match status" value="1"/>
</dbReference>
<organism evidence="6 7">
    <name type="scientific">Halostagnicola kamekurae</name>
    <dbReference type="NCBI Taxonomy" id="619731"/>
    <lineage>
        <taxon>Archaea</taxon>
        <taxon>Methanobacteriati</taxon>
        <taxon>Methanobacteriota</taxon>
        <taxon>Stenosarchaea group</taxon>
        <taxon>Halobacteria</taxon>
        <taxon>Halobacteriales</taxon>
        <taxon>Natrialbaceae</taxon>
        <taxon>Halostagnicola</taxon>
    </lineage>
</organism>